<keyword evidence="5 6" id="KW-0472">Membrane</keyword>
<name>A0A8P4GIQ1_DICLA</name>
<dbReference type="InterPro" id="IPR007248">
    <property type="entry name" value="Mpv17_PMP22"/>
</dbReference>
<keyword evidence="3 6" id="KW-0812">Transmembrane</keyword>
<dbReference type="Ensembl" id="ENSDLAT00005076524.1">
    <property type="protein sequence ID" value="ENSDLAP00005076417.1"/>
    <property type="gene ID" value="ENSDLAG00005027597.1"/>
</dbReference>
<dbReference type="GO" id="GO:0005739">
    <property type="term" value="C:mitochondrion"/>
    <property type="evidence" value="ECO:0007669"/>
    <property type="project" value="TreeGrafter"/>
</dbReference>
<comment type="similarity">
    <text evidence="2 6">Belongs to the peroxisomal membrane protein PXMP2/4 family.</text>
</comment>
<dbReference type="PANTHER" id="PTHR11266:SF8">
    <property type="entry name" value="MPV17-LIKE PROTEIN 2"/>
    <property type="match status" value="1"/>
</dbReference>
<evidence type="ECO:0000256" key="5">
    <source>
        <dbReference type="ARBA" id="ARBA00023136"/>
    </source>
</evidence>
<accession>A0A8P4GIQ1</accession>
<feature type="transmembrane region" description="Helical" evidence="6">
    <location>
        <begin position="164"/>
        <end position="183"/>
    </location>
</feature>
<feature type="transmembrane region" description="Helical" evidence="6">
    <location>
        <begin position="100"/>
        <end position="117"/>
    </location>
</feature>
<dbReference type="GeneTree" id="ENSGT00940000160620"/>
<protein>
    <recommendedName>
        <fullName evidence="9">Mpv17-like protein 2</fullName>
    </recommendedName>
</protein>
<evidence type="ECO:0008006" key="9">
    <source>
        <dbReference type="Google" id="ProtNLM"/>
    </source>
</evidence>
<sequence>MLQKVGKRFLVRARFTWRSLFDDQFLLVTNTLTGGSLLAMGDVVQQSWEIHKEQSKVLDWKRIGYTFVMGCSTGPLLHHWYGRLDSAYAGRAMNTVVKKVLADQLIISPIIGIWYFIGMGLMEGDTLAEGWKDFKGKFWEYYKADCCVWPPVQMFNFYYVSPKYRVMYINVISLGWDVFLSYLKHRVSQMTATPL</sequence>
<reference evidence="7" key="1">
    <citation type="submission" date="2025-08" db="UniProtKB">
        <authorList>
            <consortium name="Ensembl"/>
        </authorList>
    </citation>
    <scope>IDENTIFICATION</scope>
</reference>
<evidence type="ECO:0000256" key="6">
    <source>
        <dbReference type="RuleBase" id="RU363053"/>
    </source>
</evidence>
<evidence type="ECO:0000313" key="7">
    <source>
        <dbReference type="Ensembl" id="ENSDLAP00005076417.1"/>
    </source>
</evidence>
<comment type="subcellular location">
    <subcellularLocation>
        <location evidence="1">Membrane</location>
        <topology evidence="1">Multi-pass membrane protein</topology>
    </subcellularLocation>
</comment>
<evidence type="ECO:0000313" key="8">
    <source>
        <dbReference type="Proteomes" id="UP000694389"/>
    </source>
</evidence>
<proteinExistence type="inferred from homology"/>
<reference evidence="7" key="2">
    <citation type="submission" date="2025-09" db="UniProtKB">
        <authorList>
            <consortium name="Ensembl"/>
        </authorList>
    </citation>
    <scope>IDENTIFICATION</scope>
</reference>
<evidence type="ECO:0000256" key="2">
    <source>
        <dbReference type="ARBA" id="ARBA00006824"/>
    </source>
</evidence>
<evidence type="ECO:0000256" key="3">
    <source>
        <dbReference type="ARBA" id="ARBA00022692"/>
    </source>
</evidence>
<dbReference type="Pfam" id="PF04117">
    <property type="entry name" value="Mpv17_PMP22"/>
    <property type="match status" value="1"/>
</dbReference>
<evidence type="ECO:0000256" key="1">
    <source>
        <dbReference type="ARBA" id="ARBA00004141"/>
    </source>
</evidence>
<organism evidence="7 8">
    <name type="scientific">Dicentrarchus labrax</name>
    <name type="common">European seabass</name>
    <name type="synonym">Morone labrax</name>
    <dbReference type="NCBI Taxonomy" id="13489"/>
    <lineage>
        <taxon>Eukaryota</taxon>
        <taxon>Metazoa</taxon>
        <taxon>Chordata</taxon>
        <taxon>Craniata</taxon>
        <taxon>Vertebrata</taxon>
        <taxon>Euteleostomi</taxon>
        <taxon>Actinopterygii</taxon>
        <taxon>Neopterygii</taxon>
        <taxon>Teleostei</taxon>
        <taxon>Neoteleostei</taxon>
        <taxon>Acanthomorphata</taxon>
        <taxon>Eupercaria</taxon>
        <taxon>Moronidae</taxon>
        <taxon>Dicentrarchus</taxon>
    </lineage>
</organism>
<dbReference type="AlphaFoldDB" id="A0A8P4GIQ1"/>
<evidence type="ECO:0000256" key="4">
    <source>
        <dbReference type="ARBA" id="ARBA00022989"/>
    </source>
</evidence>
<dbReference type="PANTHER" id="PTHR11266">
    <property type="entry name" value="PEROXISOMAL MEMBRANE PROTEIN 2, PXMP2 MPV17"/>
    <property type="match status" value="1"/>
</dbReference>
<dbReference type="GO" id="GO:0016020">
    <property type="term" value="C:membrane"/>
    <property type="evidence" value="ECO:0007669"/>
    <property type="project" value="UniProtKB-SubCell"/>
</dbReference>
<keyword evidence="4 6" id="KW-1133">Transmembrane helix</keyword>
<keyword evidence="8" id="KW-1185">Reference proteome</keyword>
<dbReference type="Proteomes" id="UP000694389">
    <property type="component" value="Unassembled WGS sequence"/>
</dbReference>
<dbReference type="GO" id="GO:0061668">
    <property type="term" value="P:mitochondrial ribosome assembly"/>
    <property type="evidence" value="ECO:0007669"/>
    <property type="project" value="TreeGrafter"/>
</dbReference>